<dbReference type="CDD" id="cd22784">
    <property type="entry name" value="DPBB_MltA_YuiC-like"/>
    <property type="match status" value="1"/>
</dbReference>
<evidence type="ECO:0000313" key="1">
    <source>
        <dbReference type="EMBL" id="PJA64179.1"/>
    </source>
</evidence>
<reference evidence="2" key="1">
    <citation type="submission" date="2017-09" db="EMBL/GenBank/DDBJ databases">
        <title>Depth-based differentiation of microbial function through sediment-hosted aquifers and enrichment of novel symbionts in the deep terrestrial subsurface.</title>
        <authorList>
            <person name="Probst A.J."/>
            <person name="Ladd B."/>
            <person name="Jarett J.K."/>
            <person name="Geller-Mcgrath D.E."/>
            <person name="Sieber C.M.K."/>
            <person name="Emerson J.B."/>
            <person name="Anantharaman K."/>
            <person name="Thomas B.C."/>
            <person name="Malmstrom R."/>
            <person name="Stieglmeier M."/>
            <person name="Klingl A."/>
            <person name="Woyke T."/>
            <person name="Ryan C.M."/>
            <person name="Banfield J.F."/>
        </authorList>
    </citation>
    <scope>NUCLEOTIDE SEQUENCE [LARGE SCALE GENOMIC DNA]</scope>
</reference>
<name>A0A2M7YMH1_9BACT</name>
<gene>
    <name evidence="1" type="ORF">CO159_04465</name>
</gene>
<proteinExistence type="predicted"/>
<accession>A0A2M7YMH1</accession>
<evidence type="ECO:0000313" key="2">
    <source>
        <dbReference type="Proteomes" id="UP000230434"/>
    </source>
</evidence>
<evidence type="ECO:0008006" key="3">
    <source>
        <dbReference type="Google" id="ProtNLM"/>
    </source>
</evidence>
<dbReference type="AlphaFoldDB" id="A0A2M7YMH1"/>
<dbReference type="Proteomes" id="UP000230434">
    <property type="component" value="Unassembled WGS sequence"/>
</dbReference>
<organism evidence="1 2">
    <name type="scientific">Candidatus Portnoybacteria bacterium CG_4_9_14_3_um_filter_40_10</name>
    <dbReference type="NCBI Taxonomy" id="1974804"/>
    <lineage>
        <taxon>Bacteria</taxon>
        <taxon>Candidatus Portnoyibacteriota</taxon>
    </lineage>
</organism>
<sequence length="197" mass="21945">MSKLNKIIYLFSEAVRCKSIKCVIFALLILLAMPFSASANYQTFSWEKLGFLAASDSGAGTNSYEVFYNKLSSAINNFASSLNVQKTDLKEVAKQEIEPSVKAKRKIIVTAYSSTPDQTDSSPFLTANGSFVREGVIASNFLKFGTKVRIPEVYGDKILVVQDRMAIYNSHKVDVWMESRTEALQFGVKKLTLEILN</sequence>
<protein>
    <recommendedName>
        <fullName evidence="3">3D domain-containing protein</fullName>
    </recommendedName>
</protein>
<comment type="caution">
    <text evidence="1">The sequence shown here is derived from an EMBL/GenBank/DDBJ whole genome shotgun (WGS) entry which is preliminary data.</text>
</comment>
<dbReference type="EMBL" id="PFWF01000094">
    <property type="protein sequence ID" value="PJA64179.1"/>
    <property type="molecule type" value="Genomic_DNA"/>
</dbReference>